<dbReference type="Proteomes" id="UP000249915">
    <property type="component" value="Unassembled WGS sequence"/>
</dbReference>
<feature type="domain" description="Helix-turn-helix" evidence="1">
    <location>
        <begin position="42"/>
        <end position="90"/>
    </location>
</feature>
<dbReference type="InterPro" id="IPR009061">
    <property type="entry name" value="DNA-bd_dom_put_sf"/>
</dbReference>
<dbReference type="AlphaFoldDB" id="A0A2V4B6V2"/>
<comment type="caution">
    <text evidence="2">The sequence shown here is derived from an EMBL/GenBank/DDBJ whole genome shotgun (WGS) entry which is preliminary data.</text>
</comment>
<evidence type="ECO:0000259" key="1">
    <source>
        <dbReference type="Pfam" id="PF12728"/>
    </source>
</evidence>
<dbReference type="InterPro" id="IPR010093">
    <property type="entry name" value="SinI_DNA-bd"/>
</dbReference>
<gene>
    <name evidence="2" type="ORF">BAY60_01495</name>
</gene>
<evidence type="ECO:0000313" key="2">
    <source>
        <dbReference type="EMBL" id="PXY31115.1"/>
    </source>
</evidence>
<dbReference type="NCBIfam" id="TIGR01764">
    <property type="entry name" value="excise"/>
    <property type="match status" value="1"/>
</dbReference>
<dbReference type="Pfam" id="PF12728">
    <property type="entry name" value="HTH_17"/>
    <property type="match status" value="1"/>
</dbReference>
<sequence length="101" mass="10993">MATAQELSQLAATLAKLADTIAERETAPPEQPAPKPTPERIMLTAEEAAERLGIGRTLIYRLIRHGEIESVRIGRLRRIPATAVHDYATRLINGTATTHAA</sequence>
<reference evidence="2 3" key="1">
    <citation type="submission" date="2016-07" db="EMBL/GenBank/DDBJ databases">
        <title>Draft genome sequence of Prauserella muralis DSM 45305, isolated from a mould-covered wall in an indoor environment.</title>
        <authorList>
            <person name="Ruckert C."/>
            <person name="Albersmeier A."/>
            <person name="Jiang C.-L."/>
            <person name="Jiang Y."/>
            <person name="Kalinowski J."/>
            <person name="Schneider O."/>
            <person name="Winkler A."/>
            <person name="Zotchev S.B."/>
        </authorList>
    </citation>
    <scope>NUCLEOTIDE SEQUENCE [LARGE SCALE GENOMIC DNA]</scope>
    <source>
        <strain evidence="2 3">DSM 45305</strain>
    </source>
</reference>
<accession>A0A2V4B6V2</accession>
<protein>
    <submittedName>
        <fullName evidence="2">Excisionase</fullName>
    </submittedName>
</protein>
<evidence type="ECO:0000313" key="3">
    <source>
        <dbReference type="Proteomes" id="UP000249915"/>
    </source>
</evidence>
<dbReference type="OrthoDB" id="3789542at2"/>
<organism evidence="2 3">
    <name type="scientific">Prauserella muralis</name>
    <dbReference type="NCBI Taxonomy" id="588067"/>
    <lineage>
        <taxon>Bacteria</taxon>
        <taxon>Bacillati</taxon>
        <taxon>Actinomycetota</taxon>
        <taxon>Actinomycetes</taxon>
        <taxon>Pseudonocardiales</taxon>
        <taxon>Pseudonocardiaceae</taxon>
        <taxon>Prauserella</taxon>
    </lineage>
</organism>
<dbReference type="EMBL" id="MASW01000001">
    <property type="protein sequence ID" value="PXY31115.1"/>
    <property type="molecule type" value="Genomic_DNA"/>
</dbReference>
<dbReference type="InterPro" id="IPR041657">
    <property type="entry name" value="HTH_17"/>
</dbReference>
<dbReference type="RefSeq" id="WP_112279146.1">
    <property type="nucleotide sequence ID" value="NZ_MASW01000001.1"/>
</dbReference>
<name>A0A2V4B6V2_9PSEU</name>
<keyword evidence="3" id="KW-1185">Reference proteome</keyword>
<proteinExistence type="predicted"/>
<dbReference type="GO" id="GO:0003677">
    <property type="term" value="F:DNA binding"/>
    <property type="evidence" value="ECO:0007669"/>
    <property type="project" value="InterPro"/>
</dbReference>
<dbReference type="SUPFAM" id="SSF46955">
    <property type="entry name" value="Putative DNA-binding domain"/>
    <property type="match status" value="1"/>
</dbReference>